<keyword evidence="1" id="KW-0472">Membrane</keyword>
<dbReference type="EMBL" id="CAJVQB010006012">
    <property type="protein sequence ID" value="CAG8675385.1"/>
    <property type="molecule type" value="Genomic_DNA"/>
</dbReference>
<keyword evidence="1" id="KW-0812">Transmembrane</keyword>
<protein>
    <submittedName>
        <fullName evidence="2">31401_t:CDS:1</fullName>
    </submittedName>
</protein>
<dbReference type="Proteomes" id="UP000789901">
    <property type="component" value="Unassembled WGS sequence"/>
</dbReference>
<keyword evidence="1" id="KW-1133">Transmembrane helix</keyword>
<name>A0ABN7UU03_GIGMA</name>
<evidence type="ECO:0000256" key="1">
    <source>
        <dbReference type="SAM" id="Phobius"/>
    </source>
</evidence>
<reference evidence="2 3" key="1">
    <citation type="submission" date="2021-06" db="EMBL/GenBank/DDBJ databases">
        <authorList>
            <person name="Kallberg Y."/>
            <person name="Tangrot J."/>
            <person name="Rosling A."/>
        </authorList>
    </citation>
    <scope>NUCLEOTIDE SEQUENCE [LARGE SCALE GENOMIC DNA]</scope>
    <source>
        <strain evidence="2 3">120-4 pot B 10/14</strain>
    </source>
</reference>
<gene>
    <name evidence="2" type="ORF">GMARGA_LOCUS10661</name>
</gene>
<feature type="transmembrane region" description="Helical" evidence="1">
    <location>
        <begin position="84"/>
        <end position="107"/>
    </location>
</feature>
<evidence type="ECO:0000313" key="2">
    <source>
        <dbReference type="EMBL" id="CAG8675385.1"/>
    </source>
</evidence>
<proteinExistence type="predicted"/>
<evidence type="ECO:0000313" key="3">
    <source>
        <dbReference type="Proteomes" id="UP000789901"/>
    </source>
</evidence>
<keyword evidence="3" id="KW-1185">Reference proteome</keyword>
<comment type="caution">
    <text evidence="2">The sequence shown here is derived from an EMBL/GenBank/DDBJ whole genome shotgun (WGS) entry which is preliminary data.</text>
</comment>
<sequence length="115" mass="12795">MDEACRDSVLHLETFRTVTDKTVTMDADTPTNQKIRVSNEGLSIVGSQLDITQQLSSLKGEIVVVEVVENARYKIVLDGLVEVVVVNIILDTWVIFGGVVCWVLIVLEEKFNGKF</sequence>
<accession>A0ABN7UU03</accession>
<organism evidence="2 3">
    <name type="scientific">Gigaspora margarita</name>
    <dbReference type="NCBI Taxonomy" id="4874"/>
    <lineage>
        <taxon>Eukaryota</taxon>
        <taxon>Fungi</taxon>
        <taxon>Fungi incertae sedis</taxon>
        <taxon>Mucoromycota</taxon>
        <taxon>Glomeromycotina</taxon>
        <taxon>Glomeromycetes</taxon>
        <taxon>Diversisporales</taxon>
        <taxon>Gigasporaceae</taxon>
        <taxon>Gigaspora</taxon>
    </lineage>
</organism>